<organism evidence="2 3">
    <name type="scientific">Rhodopirellula islandica</name>
    <dbReference type="NCBI Taxonomy" id="595434"/>
    <lineage>
        <taxon>Bacteria</taxon>
        <taxon>Pseudomonadati</taxon>
        <taxon>Planctomycetota</taxon>
        <taxon>Planctomycetia</taxon>
        <taxon>Pirellulales</taxon>
        <taxon>Pirellulaceae</taxon>
        <taxon>Rhodopirellula</taxon>
    </lineage>
</organism>
<evidence type="ECO:0000256" key="1">
    <source>
        <dbReference type="SAM" id="MobiDB-lite"/>
    </source>
</evidence>
<proteinExistence type="predicted"/>
<name>A0A0J1BEK9_RHOIS</name>
<protein>
    <submittedName>
        <fullName evidence="2">Uncharacterized protein</fullName>
    </submittedName>
</protein>
<keyword evidence="3" id="KW-1185">Reference proteome</keyword>
<feature type="compositionally biased region" description="Basic and acidic residues" evidence="1">
    <location>
        <begin position="1"/>
        <end position="20"/>
    </location>
</feature>
<comment type="caution">
    <text evidence="2">The sequence shown here is derived from an EMBL/GenBank/DDBJ whole genome shotgun (WGS) entry which is preliminary data.</text>
</comment>
<evidence type="ECO:0000313" key="2">
    <source>
        <dbReference type="EMBL" id="KLU05017.1"/>
    </source>
</evidence>
<dbReference type="Proteomes" id="UP000036367">
    <property type="component" value="Unassembled WGS sequence"/>
</dbReference>
<gene>
    <name evidence="2" type="ORF">RISK_003010</name>
</gene>
<evidence type="ECO:0000313" key="3">
    <source>
        <dbReference type="Proteomes" id="UP000036367"/>
    </source>
</evidence>
<sequence length="37" mass="4235">MRHDRLQRAKELEKEARVDMKPAPAEAPISTTAFLAR</sequence>
<feature type="region of interest" description="Disordered" evidence="1">
    <location>
        <begin position="1"/>
        <end position="37"/>
    </location>
</feature>
<reference evidence="2" key="1">
    <citation type="submission" date="2015-05" db="EMBL/GenBank/DDBJ databases">
        <title>Permanent draft genome of Rhodopirellula islandicus K833.</title>
        <authorList>
            <person name="Kizina J."/>
            <person name="Richter M."/>
            <person name="Glockner F.O."/>
            <person name="Harder J."/>
        </authorList>
    </citation>
    <scope>NUCLEOTIDE SEQUENCE [LARGE SCALE GENOMIC DNA]</scope>
    <source>
        <strain evidence="2">K833</strain>
    </source>
</reference>
<dbReference type="PATRIC" id="fig|595434.4.peg.2869"/>
<dbReference type="AlphaFoldDB" id="A0A0J1BEK9"/>
<dbReference type="EMBL" id="LECT01000024">
    <property type="protein sequence ID" value="KLU05017.1"/>
    <property type="molecule type" value="Genomic_DNA"/>
</dbReference>
<dbReference type="STRING" id="595434.RISK_003010"/>
<accession>A0A0J1BEK9</accession>